<dbReference type="Pfam" id="PF00535">
    <property type="entry name" value="Glycos_transf_2"/>
    <property type="match status" value="1"/>
</dbReference>
<dbReference type="EMBL" id="CP136925">
    <property type="protein sequence ID" value="WXA12206.1"/>
    <property type="molecule type" value="Genomic_DNA"/>
</dbReference>
<dbReference type="AlphaFoldDB" id="A0AAU6NZJ9"/>
<organism evidence="2 4">
    <name type="scientific">Mangrovimonas cancribranchiae</name>
    <dbReference type="NCBI Taxonomy" id="3080055"/>
    <lineage>
        <taxon>Bacteria</taxon>
        <taxon>Pseudomonadati</taxon>
        <taxon>Bacteroidota</taxon>
        <taxon>Flavobacteriia</taxon>
        <taxon>Flavobacteriales</taxon>
        <taxon>Flavobacteriaceae</taxon>
        <taxon>Mangrovimonas</taxon>
    </lineage>
</organism>
<reference evidence="2 4" key="1">
    <citation type="submission" date="2023-10" db="EMBL/GenBank/DDBJ databases">
        <title>Culture-based analysis of two novel bacteria associated with mangrove crab gills.</title>
        <authorList>
            <person name="Yang X."/>
            <person name="Garuglieri E."/>
            <person name="Van Goethem M.W."/>
            <person name="Fusi M."/>
            <person name="Marasco R."/>
            <person name="Daffonchio D.G."/>
        </authorList>
    </citation>
    <scope>NUCLEOTIDE SEQUENCE [LARGE SCALE GENOMIC DNA]</scope>
    <source>
        <strain evidence="3">UG2-1</strain>
        <strain evidence="2">UG2-2</strain>
        <strain evidence="4">UG2_2</strain>
    </source>
</reference>
<gene>
    <name evidence="3" type="ORF">R3L15_08730</name>
    <name evidence="2" type="ORF">R3L16_12860</name>
</gene>
<evidence type="ECO:0000313" key="2">
    <source>
        <dbReference type="EMBL" id="WXA02634.1"/>
    </source>
</evidence>
<name>A0AAU6NZJ9_9FLAO</name>
<dbReference type="EMBL" id="CP136924">
    <property type="protein sequence ID" value="WXA02634.1"/>
    <property type="molecule type" value="Genomic_DNA"/>
</dbReference>
<dbReference type="SUPFAM" id="SSF53448">
    <property type="entry name" value="Nucleotide-diphospho-sugar transferases"/>
    <property type="match status" value="1"/>
</dbReference>
<protein>
    <submittedName>
        <fullName evidence="2">Glycosyltransferase</fullName>
        <ecNumber evidence="2">2.4.-.-</ecNumber>
    </submittedName>
</protein>
<evidence type="ECO:0000313" key="4">
    <source>
        <dbReference type="Proteomes" id="UP001368318"/>
    </source>
</evidence>
<keyword evidence="2" id="KW-0328">Glycosyltransferase</keyword>
<accession>A0AAU6NZJ9</accession>
<keyword evidence="2" id="KW-0808">Transferase</keyword>
<dbReference type="InterPro" id="IPR001173">
    <property type="entry name" value="Glyco_trans_2-like"/>
</dbReference>
<keyword evidence="4" id="KW-1185">Reference proteome</keyword>
<dbReference type="PANTHER" id="PTHR10859:SF91">
    <property type="entry name" value="DOLICHYL-PHOSPHATE BETA-GLUCOSYLTRANSFERASE"/>
    <property type="match status" value="1"/>
</dbReference>
<dbReference type="GO" id="GO:0006487">
    <property type="term" value="P:protein N-linked glycosylation"/>
    <property type="evidence" value="ECO:0007669"/>
    <property type="project" value="TreeGrafter"/>
</dbReference>
<dbReference type="InterPro" id="IPR029044">
    <property type="entry name" value="Nucleotide-diphossugar_trans"/>
</dbReference>
<evidence type="ECO:0000313" key="3">
    <source>
        <dbReference type="EMBL" id="WXA12206.1"/>
    </source>
</evidence>
<dbReference type="RefSeq" id="WP_338731164.1">
    <property type="nucleotide sequence ID" value="NZ_CP136924.1"/>
</dbReference>
<dbReference type="GO" id="GO:0016757">
    <property type="term" value="F:glycosyltransferase activity"/>
    <property type="evidence" value="ECO:0007669"/>
    <property type="project" value="UniProtKB-KW"/>
</dbReference>
<dbReference type="Proteomes" id="UP001368318">
    <property type="component" value="Chromosome"/>
</dbReference>
<sequence>MANTCIIIPCYNEVNRLPSEDFIAFSKTNSPIHLLFVDDGSQDNTLAILKEISDSSLSVSLLTLEKNSGKAEAIRQGVLHLNNHYKTIGYLDADLSTPLSEITRLITIAQTKNVAFVMGSRVKRSGATINRRLKRHVFGRIIATFIDSCILKLGIYDTQCGAKVIGAPLAKELFKTPFKTKWLFDVELLLRMKHKYGKAYCKNNILEIPLEYWRDIGASKISFLDILIIPFDLLKLYFSRK</sequence>
<dbReference type="Gene3D" id="3.90.550.10">
    <property type="entry name" value="Spore Coat Polysaccharide Biosynthesis Protein SpsA, Chain A"/>
    <property type="match status" value="1"/>
</dbReference>
<feature type="domain" description="Glycosyltransferase 2-like" evidence="1">
    <location>
        <begin position="5"/>
        <end position="169"/>
    </location>
</feature>
<dbReference type="KEGG" id="mcaa:R3L15_08730"/>
<proteinExistence type="predicted"/>
<dbReference type="PANTHER" id="PTHR10859">
    <property type="entry name" value="GLYCOSYL TRANSFERASE"/>
    <property type="match status" value="1"/>
</dbReference>
<dbReference type="EC" id="2.4.-.-" evidence="2"/>
<evidence type="ECO:0000259" key="1">
    <source>
        <dbReference type="Pfam" id="PF00535"/>
    </source>
</evidence>